<dbReference type="Proteomes" id="UP000652761">
    <property type="component" value="Unassembled WGS sequence"/>
</dbReference>
<dbReference type="CDD" id="cd02876">
    <property type="entry name" value="GH18_SI-CLP"/>
    <property type="match status" value="1"/>
</dbReference>
<feature type="non-terminal residue" evidence="11">
    <location>
        <position position="1"/>
    </location>
</feature>
<evidence type="ECO:0000256" key="1">
    <source>
        <dbReference type="ARBA" id="ARBA00004371"/>
    </source>
</evidence>
<dbReference type="InterPro" id="IPR001223">
    <property type="entry name" value="Glyco_hydro18_cat"/>
</dbReference>
<dbReference type="PANTHER" id="PTHR46066:SF2">
    <property type="entry name" value="CHITINASE DOMAIN-CONTAINING PROTEIN 1"/>
    <property type="match status" value="1"/>
</dbReference>
<dbReference type="PANTHER" id="PTHR46066">
    <property type="entry name" value="CHITINASE DOMAIN-CONTAINING PROTEIN 1 FAMILY MEMBER"/>
    <property type="match status" value="1"/>
</dbReference>
<comment type="caution">
    <text evidence="11">The sequence shown here is derived from an EMBL/GenBank/DDBJ whole genome shotgun (WGS) entry which is preliminary data.</text>
</comment>
<dbReference type="OrthoDB" id="10254444at2759"/>
<dbReference type="InterPro" id="IPR011583">
    <property type="entry name" value="Chitinase_II/V-like_cat"/>
</dbReference>
<keyword evidence="6" id="KW-0458">Lysosome</keyword>
<dbReference type="InterPro" id="IPR017853">
    <property type="entry name" value="GH"/>
</dbReference>
<evidence type="ECO:0000259" key="10">
    <source>
        <dbReference type="PROSITE" id="PS51910"/>
    </source>
</evidence>
<evidence type="ECO:0000256" key="9">
    <source>
        <dbReference type="SAM" id="Phobius"/>
    </source>
</evidence>
<dbReference type="AlphaFoldDB" id="A0A843WIG8"/>
<evidence type="ECO:0000256" key="3">
    <source>
        <dbReference type="ARBA" id="ARBA00009336"/>
    </source>
</evidence>
<dbReference type="GO" id="GO:0012505">
    <property type="term" value="C:endomembrane system"/>
    <property type="evidence" value="ECO:0007669"/>
    <property type="project" value="TreeGrafter"/>
</dbReference>
<evidence type="ECO:0000256" key="7">
    <source>
        <dbReference type="ARBA" id="ARBA00040976"/>
    </source>
</evidence>
<organism evidence="11 12">
    <name type="scientific">Colocasia esculenta</name>
    <name type="common">Wild taro</name>
    <name type="synonym">Arum esculentum</name>
    <dbReference type="NCBI Taxonomy" id="4460"/>
    <lineage>
        <taxon>Eukaryota</taxon>
        <taxon>Viridiplantae</taxon>
        <taxon>Streptophyta</taxon>
        <taxon>Embryophyta</taxon>
        <taxon>Tracheophyta</taxon>
        <taxon>Spermatophyta</taxon>
        <taxon>Magnoliopsida</taxon>
        <taxon>Liliopsida</taxon>
        <taxon>Araceae</taxon>
        <taxon>Aroideae</taxon>
        <taxon>Colocasieae</taxon>
        <taxon>Colocasia</taxon>
    </lineage>
</organism>
<dbReference type="Gene3D" id="3.20.20.80">
    <property type="entry name" value="Glycosidases"/>
    <property type="match status" value="1"/>
</dbReference>
<evidence type="ECO:0000313" key="11">
    <source>
        <dbReference type="EMBL" id="MQM11283.1"/>
    </source>
</evidence>
<feature type="region of interest" description="Disordered" evidence="8">
    <location>
        <begin position="100"/>
        <end position="132"/>
    </location>
</feature>
<dbReference type="SUPFAM" id="SSF51445">
    <property type="entry name" value="(Trans)glycosidases"/>
    <property type="match status" value="1"/>
</dbReference>
<dbReference type="PROSITE" id="PS51910">
    <property type="entry name" value="GH18_2"/>
    <property type="match status" value="1"/>
</dbReference>
<accession>A0A843WIG8</accession>
<dbReference type="GO" id="GO:0005764">
    <property type="term" value="C:lysosome"/>
    <property type="evidence" value="ECO:0007669"/>
    <property type="project" value="UniProtKB-SubCell"/>
</dbReference>
<dbReference type="InterPro" id="IPR029070">
    <property type="entry name" value="Chitinase_insertion_sf"/>
</dbReference>
<keyword evidence="9" id="KW-0472">Membrane</keyword>
<evidence type="ECO:0000256" key="2">
    <source>
        <dbReference type="ARBA" id="ARBA00004613"/>
    </source>
</evidence>
<evidence type="ECO:0000256" key="6">
    <source>
        <dbReference type="ARBA" id="ARBA00023228"/>
    </source>
</evidence>
<keyword evidence="9" id="KW-0812">Transmembrane</keyword>
<proteinExistence type="inferred from homology"/>
<evidence type="ECO:0000256" key="5">
    <source>
        <dbReference type="ARBA" id="ARBA00022729"/>
    </source>
</evidence>
<dbReference type="GO" id="GO:0005576">
    <property type="term" value="C:extracellular region"/>
    <property type="evidence" value="ECO:0007669"/>
    <property type="project" value="UniProtKB-SubCell"/>
</dbReference>
<evidence type="ECO:0000256" key="8">
    <source>
        <dbReference type="SAM" id="MobiDB-lite"/>
    </source>
</evidence>
<dbReference type="GO" id="GO:0005975">
    <property type="term" value="P:carbohydrate metabolic process"/>
    <property type="evidence" value="ECO:0007669"/>
    <property type="project" value="InterPro"/>
</dbReference>
<feature type="transmembrane region" description="Helical" evidence="9">
    <location>
        <begin position="145"/>
        <end position="164"/>
    </location>
</feature>
<keyword evidence="5" id="KW-0732">Signal</keyword>
<dbReference type="Pfam" id="PF00704">
    <property type="entry name" value="Glyco_hydro_18"/>
    <property type="match status" value="1"/>
</dbReference>
<keyword evidence="4" id="KW-0964">Secreted</keyword>
<dbReference type="GO" id="GO:0070492">
    <property type="term" value="F:oligosaccharide binding"/>
    <property type="evidence" value="ECO:0007669"/>
    <property type="project" value="TreeGrafter"/>
</dbReference>
<keyword evidence="9" id="KW-1133">Transmembrane helix</keyword>
<dbReference type="Gene3D" id="3.10.50.10">
    <property type="match status" value="1"/>
</dbReference>
<feature type="compositionally biased region" description="Basic and acidic residues" evidence="8">
    <location>
        <begin position="111"/>
        <end position="124"/>
    </location>
</feature>
<comment type="similarity">
    <text evidence="3">Belongs to the glycosyl hydrolase 18 family.</text>
</comment>
<name>A0A843WIG8_COLES</name>
<feature type="compositionally biased region" description="Basic residues" evidence="8">
    <location>
        <begin position="100"/>
        <end position="110"/>
    </location>
</feature>
<evidence type="ECO:0000256" key="4">
    <source>
        <dbReference type="ARBA" id="ARBA00022525"/>
    </source>
</evidence>
<dbReference type="FunFam" id="3.10.50.10:FF:000002">
    <property type="entry name" value="Chitinase domain-containing protein 1"/>
    <property type="match status" value="1"/>
</dbReference>
<comment type="subcellular location">
    <subcellularLocation>
        <location evidence="1">Lysosome</location>
    </subcellularLocation>
    <subcellularLocation>
        <location evidence="2">Secreted</location>
    </subcellularLocation>
</comment>
<evidence type="ECO:0000313" key="12">
    <source>
        <dbReference type="Proteomes" id="UP000652761"/>
    </source>
</evidence>
<keyword evidence="12" id="KW-1185">Reference proteome</keyword>
<gene>
    <name evidence="11" type="ORF">Taro_044192</name>
</gene>
<dbReference type="SMART" id="SM00636">
    <property type="entry name" value="Glyco_18"/>
    <property type="match status" value="1"/>
</dbReference>
<dbReference type="EMBL" id="NMUH01004928">
    <property type="protein sequence ID" value="MQM11283.1"/>
    <property type="molecule type" value="Genomic_DNA"/>
</dbReference>
<reference evidence="11" key="1">
    <citation type="submission" date="2017-07" db="EMBL/GenBank/DDBJ databases">
        <title>Taro Niue Genome Assembly and Annotation.</title>
        <authorList>
            <person name="Atibalentja N."/>
            <person name="Keating K."/>
            <person name="Fields C.J."/>
        </authorList>
    </citation>
    <scope>NUCLEOTIDE SEQUENCE</scope>
    <source>
        <strain evidence="11">Niue_2</strain>
        <tissue evidence="11">Leaf</tissue>
    </source>
</reference>
<feature type="domain" description="GH18" evidence="10">
    <location>
        <begin position="218"/>
        <end position="544"/>
    </location>
</feature>
<sequence length="544" mass="61448">CAAKPPQRRTAAKTWRPALMYSHRLRESRPGPYIRLSRAVASFTIVSNEEIAEPADGKGPLRGRRQRWWVQMRKERDCSGCPKSGMGRAGAGLRGAARRRVLMSTRRRERRQSAGDGRRSRPDPAVRPAAVSVETASGRRRFSSFGLFFLFLPLFFSLLFFAVYRRPRHETAAEGDSVLSVHDRGLVKTEISYREVLSVRIQEHSKVSDNASFRHFPNPVLAYVTPNSLGYEMAERFGSKLTHVSPVWYELKSEENKFILEGRHNADTGWISRVRANGKSLVLPRVVLESLPSEMLQKKRQREMAIRIIVAECKEMGYDGVVLESWSRWAMHGVLHDTDMRKKALVFIKELAMSLHSVGSSTNPSGHLELVYVISPPRSQDLQEHDFGPNDLQDLSDAVDGFSLMTYDFSGPQSPGPNAPLLWIKSCLQLLLGYNDAGKGTNASKILLGINLYGNDFVLAEGLGGEAVIGRDYLSLLQQHRPELQWENRSAEHFFVYTHENIRHAVFYPSLMSISMRLDEAKAWGAGLSIWEIGQGLEYFFDLL</sequence>
<protein>
    <recommendedName>
        <fullName evidence="7">Chitinase domain-containing protein 1</fullName>
    </recommendedName>
</protein>
<dbReference type="GO" id="GO:0008061">
    <property type="term" value="F:chitin binding"/>
    <property type="evidence" value="ECO:0007669"/>
    <property type="project" value="InterPro"/>
</dbReference>